<comment type="caution">
    <text evidence="1">The sequence shown here is derived from an EMBL/GenBank/DDBJ whole genome shotgun (WGS) entry which is preliminary data.</text>
</comment>
<dbReference type="Gene3D" id="1.10.490.110">
    <property type="entry name" value="Uncharacterized conserved protein DUF2267"/>
    <property type="match status" value="1"/>
</dbReference>
<dbReference type="RefSeq" id="WP_135793662.1">
    <property type="nucleotide sequence ID" value="NZ_BNBQ01000010.1"/>
</dbReference>
<dbReference type="InterPro" id="IPR038282">
    <property type="entry name" value="DUF2267_sf"/>
</dbReference>
<dbReference type="Pfam" id="PF10025">
    <property type="entry name" value="DUF2267"/>
    <property type="match status" value="1"/>
</dbReference>
<evidence type="ECO:0000313" key="1">
    <source>
        <dbReference type="EMBL" id="TGN77430.1"/>
    </source>
</evidence>
<dbReference type="EMBL" id="SRRU01000010">
    <property type="protein sequence ID" value="TGN77430.1"/>
    <property type="molecule type" value="Genomic_DNA"/>
</dbReference>
<dbReference type="AlphaFoldDB" id="A0A4Z1D515"/>
<dbReference type="GeneID" id="91533472"/>
<dbReference type="InterPro" id="IPR018727">
    <property type="entry name" value="DUF2267"/>
</dbReference>
<dbReference type="Proteomes" id="UP000298513">
    <property type="component" value="Unassembled WGS sequence"/>
</dbReference>
<protein>
    <submittedName>
        <fullName evidence="1">DUF2267 domain-containing protein</fullName>
    </submittedName>
</protein>
<reference evidence="1 2" key="1">
    <citation type="submission" date="2019-04" db="EMBL/GenBank/DDBJ databases">
        <title>Streptomyces sp. nov. Bv016 isolated from bark of Buahinia variegata.</title>
        <authorList>
            <person name="Kanchanasin P."/>
            <person name="Tanasupawat S."/>
            <person name="Yuki M."/>
            <person name="Kudo T."/>
        </authorList>
    </citation>
    <scope>NUCLEOTIDE SEQUENCE [LARGE SCALE GENOMIC DNA]</scope>
    <source>
        <strain evidence="1 2">JCM 4765</strain>
    </source>
</reference>
<keyword evidence="2" id="KW-1185">Reference proteome</keyword>
<accession>A0A4Z1D515</accession>
<sequence>MTVTTMQPRSPMTVSDWTDLVEAVRETGRYPTAAEAEQVTRIVLSGFGGVLRGDSRAAFAEVLPPEACEALLSQTPESFQPTAREFVESMATRIEGATPATARWHVSSVLNVLAERAGTPATARLISQLPPGYALLFGLAELMGTAA</sequence>
<name>A0A4Z1D515_STRGP</name>
<organism evidence="1 2">
    <name type="scientific">Streptomyces griseoluteus</name>
    <dbReference type="NCBI Taxonomy" id="29306"/>
    <lineage>
        <taxon>Bacteria</taxon>
        <taxon>Bacillati</taxon>
        <taxon>Actinomycetota</taxon>
        <taxon>Actinomycetes</taxon>
        <taxon>Kitasatosporales</taxon>
        <taxon>Streptomycetaceae</taxon>
        <taxon>Streptomyces</taxon>
    </lineage>
</organism>
<evidence type="ECO:0000313" key="2">
    <source>
        <dbReference type="Proteomes" id="UP000298513"/>
    </source>
</evidence>
<gene>
    <name evidence="1" type="ORF">E5082_25880</name>
</gene>
<proteinExistence type="predicted"/>